<proteinExistence type="predicted"/>
<dbReference type="Proteomes" id="UP000274841">
    <property type="component" value="Chromosome"/>
</dbReference>
<name>A0A3Q9J112_9MICO</name>
<organism evidence="1 2">
    <name type="scientific">Microbacterium oxydans</name>
    <dbReference type="NCBI Taxonomy" id="82380"/>
    <lineage>
        <taxon>Bacteria</taxon>
        <taxon>Bacillati</taxon>
        <taxon>Actinomycetota</taxon>
        <taxon>Actinomycetes</taxon>
        <taxon>Micrococcales</taxon>
        <taxon>Microbacteriaceae</taxon>
        <taxon>Microbacterium</taxon>
    </lineage>
</organism>
<accession>A0A3Q9J112</accession>
<protein>
    <submittedName>
        <fullName evidence="1">Uncharacterized protein</fullName>
    </submittedName>
</protein>
<dbReference type="EMBL" id="CP031422">
    <property type="protein sequence ID" value="AZS38825.1"/>
    <property type="molecule type" value="Genomic_DNA"/>
</dbReference>
<dbReference type="AlphaFoldDB" id="A0A3Q9J112"/>
<reference evidence="1 2" key="1">
    <citation type="submission" date="2018-08" db="EMBL/GenBank/DDBJ databases">
        <title>Microbacterium oxydans strain HG3.</title>
        <authorList>
            <person name="ORTET P."/>
        </authorList>
    </citation>
    <scope>NUCLEOTIDE SEQUENCE [LARGE SCALE GENOMIC DNA]</scope>
    <source>
        <strain evidence="1 2">HG3</strain>
    </source>
</reference>
<gene>
    <name evidence="1" type="ORF">CVS54_00122</name>
</gene>
<dbReference type="RefSeq" id="WP_046748072.1">
    <property type="nucleotide sequence ID" value="NZ_CP031422.1"/>
</dbReference>
<evidence type="ECO:0000313" key="1">
    <source>
        <dbReference type="EMBL" id="AZS38825.1"/>
    </source>
</evidence>
<sequence>MAVDEQLYYGAGGAGVGWLPLVGSVRMIELERVDGRRVPLPSTIGRRNHVLRLAWRMREALDLPLR</sequence>
<evidence type="ECO:0000313" key="2">
    <source>
        <dbReference type="Proteomes" id="UP000274841"/>
    </source>
</evidence>
<dbReference type="KEGG" id="moy:CVS54_00122"/>